<evidence type="ECO:0000313" key="1">
    <source>
        <dbReference type="EMBL" id="KAH7937262.1"/>
    </source>
</evidence>
<dbReference type="EMBL" id="CM023477">
    <property type="protein sequence ID" value="KAH7937262.1"/>
    <property type="molecule type" value="Genomic_DNA"/>
</dbReference>
<gene>
    <name evidence="1" type="ORF">HPB49_009853</name>
</gene>
<proteinExistence type="predicted"/>
<organism evidence="1 2">
    <name type="scientific">Dermacentor silvarum</name>
    <name type="common">Tick</name>
    <dbReference type="NCBI Taxonomy" id="543639"/>
    <lineage>
        <taxon>Eukaryota</taxon>
        <taxon>Metazoa</taxon>
        <taxon>Ecdysozoa</taxon>
        <taxon>Arthropoda</taxon>
        <taxon>Chelicerata</taxon>
        <taxon>Arachnida</taxon>
        <taxon>Acari</taxon>
        <taxon>Parasitiformes</taxon>
        <taxon>Ixodida</taxon>
        <taxon>Ixodoidea</taxon>
        <taxon>Ixodidae</taxon>
        <taxon>Rhipicephalinae</taxon>
        <taxon>Dermacentor</taxon>
    </lineage>
</organism>
<comment type="caution">
    <text evidence="1">The sequence shown here is derived from an EMBL/GenBank/DDBJ whole genome shotgun (WGS) entry which is preliminary data.</text>
</comment>
<keyword evidence="2" id="KW-1185">Reference proteome</keyword>
<reference evidence="1" key="1">
    <citation type="submission" date="2020-05" db="EMBL/GenBank/DDBJ databases">
        <title>Large-scale comparative analyses of tick genomes elucidate their genetic diversity and vector capacities.</title>
        <authorList>
            <person name="Jia N."/>
            <person name="Wang J."/>
            <person name="Shi W."/>
            <person name="Du L."/>
            <person name="Sun Y."/>
            <person name="Zhan W."/>
            <person name="Jiang J."/>
            <person name="Wang Q."/>
            <person name="Zhang B."/>
            <person name="Ji P."/>
            <person name="Sakyi L.B."/>
            <person name="Cui X."/>
            <person name="Yuan T."/>
            <person name="Jiang B."/>
            <person name="Yang W."/>
            <person name="Lam T.T.-Y."/>
            <person name="Chang Q."/>
            <person name="Ding S."/>
            <person name="Wang X."/>
            <person name="Zhu J."/>
            <person name="Ruan X."/>
            <person name="Zhao L."/>
            <person name="Wei J."/>
            <person name="Que T."/>
            <person name="Du C."/>
            <person name="Cheng J."/>
            <person name="Dai P."/>
            <person name="Han X."/>
            <person name="Huang E."/>
            <person name="Gao Y."/>
            <person name="Liu J."/>
            <person name="Shao H."/>
            <person name="Ye R."/>
            <person name="Li L."/>
            <person name="Wei W."/>
            <person name="Wang X."/>
            <person name="Wang C."/>
            <person name="Yang T."/>
            <person name="Huo Q."/>
            <person name="Li W."/>
            <person name="Guo W."/>
            <person name="Chen H."/>
            <person name="Zhou L."/>
            <person name="Ni X."/>
            <person name="Tian J."/>
            <person name="Zhou Y."/>
            <person name="Sheng Y."/>
            <person name="Liu T."/>
            <person name="Pan Y."/>
            <person name="Xia L."/>
            <person name="Li J."/>
            <person name="Zhao F."/>
            <person name="Cao W."/>
        </authorList>
    </citation>
    <scope>NUCLEOTIDE SEQUENCE</scope>
    <source>
        <strain evidence="1">Dsil-2018</strain>
    </source>
</reference>
<accession>A0ACB8C8N2</accession>
<sequence length="94" mass="10239">MNSFMFYGLRKAREKTTACDIPSGSEDSDLSDSADEIQFKRLSAGSPPPKSFEILIPPAEQSSATDTWAEPTGWTHCLDFTAHISGRINGTSDI</sequence>
<protein>
    <submittedName>
        <fullName evidence="1">Uncharacterized protein</fullName>
    </submittedName>
</protein>
<name>A0ACB8C8N2_DERSI</name>
<evidence type="ECO:0000313" key="2">
    <source>
        <dbReference type="Proteomes" id="UP000821865"/>
    </source>
</evidence>
<dbReference type="Proteomes" id="UP000821865">
    <property type="component" value="Chromosome 8"/>
</dbReference>